<evidence type="ECO:0000256" key="5">
    <source>
        <dbReference type="ARBA" id="ARBA00023242"/>
    </source>
</evidence>
<evidence type="ECO:0000256" key="4">
    <source>
        <dbReference type="ARBA" id="ARBA00022833"/>
    </source>
</evidence>
<gene>
    <name evidence="8" type="ORF">EST38_g6551</name>
</gene>
<name>A0A4Q2DJD5_9AGAR</name>
<evidence type="ECO:0000256" key="6">
    <source>
        <dbReference type="SAM" id="MobiDB-lite"/>
    </source>
</evidence>
<dbReference type="GO" id="GO:0008270">
    <property type="term" value="F:zinc ion binding"/>
    <property type="evidence" value="ECO:0007669"/>
    <property type="project" value="UniProtKB-KW"/>
</dbReference>
<keyword evidence="2" id="KW-0479">Metal-binding</keyword>
<dbReference type="InterPro" id="IPR008906">
    <property type="entry name" value="HATC_C_dom"/>
</dbReference>
<keyword evidence="4" id="KW-0862">Zinc</keyword>
<dbReference type="InterPro" id="IPR052035">
    <property type="entry name" value="ZnF_BED_domain_contain"/>
</dbReference>
<dbReference type="EMBL" id="SDEE01000210">
    <property type="protein sequence ID" value="RXW19302.1"/>
    <property type="molecule type" value="Genomic_DNA"/>
</dbReference>
<keyword evidence="3" id="KW-0863">Zinc-finger</keyword>
<feature type="domain" description="HAT C-terminal dimerisation" evidence="7">
    <location>
        <begin position="583"/>
        <end position="625"/>
    </location>
</feature>
<evidence type="ECO:0000256" key="2">
    <source>
        <dbReference type="ARBA" id="ARBA00022723"/>
    </source>
</evidence>
<dbReference type="PANTHER" id="PTHR46481">
    <property type="entry name" value="ZINC FINGER BED DOMAIN-CONTAINING PROTEIN 4"/>
    <property type="match status" value="1"/>
</dbReference>
<evidence type="ECO:0000313" key="9">
    <source>
        <dbReference type="Proteomes" id="UP000290288"/>
    </source>
</evidence>
<sequence>MANSDDQCTLGPDGRLLPASQITFYNDPDDPTPLPPVVDMDMSPAQDASSRSHPQRSNAGSQMHQLICDKKLDDNNQLCLKFRDTQCTSKAARRPKVKASTVIDLSEGEDEDKEDDDKEIENNELADILPVKTNPKDMVEHLRSSFPTMYNLYLGLKEQKSPASDMEAAVASGSADSDKPSVQELLQSLKNCTQTIEQAFEQQTRNTWDQASFERLLVEWIATCNQPFDEVEKPEFRCLLEYIHSPSHKALNIPHRSTIRCRLMKMGKDAVQKELLIDFCEIQRTNTGENLAEHVWNMLEMYNLLSKVIAFVMDNATNNNTLADAFECRCQAAQILFSATDAQLQCMPHIIHLAALQLLKGIGAIDPAKLRTASPYQQDVAASLFADASDEKLEGGDASSDLHLDETVPMDSSAMAETPEACPNSITKLTWIEKSATHQMSATRTSMLSSTIAVFHGLQQQLKERIRKLPSNFSPEVCTALVNSHKKLSDHYFCFDTSPYGTWAALLDPHISYEGLKNAFPNDADLTTDLETAKSKLEQHYRVHYERSTPVSHHTDTASSAPSSSVFDFTSTFRRAPRAVQNELQSYFQMPPKDFTTCDPVRWWYTHRLQFPNLYKLALDILSIPG</sequence>
<evidence type="ECO:0000259" key="7">
    <source>
        <dbReference type="Pfam" id="PF05699"/>
    </source>
</evidence>
<comment type="subcellular location">
    <subcellularLocation>
        <location evidence="1">Nucleus</location>
    </subcellularLocation>
</comment>
<dbReference type="AlphaFoldDB" id="A0A4Q2DJD5"/>
<proteinExistence type="predicted"/>
<dbReference type="Pfam" id="PF05699">
    <property type="entry name" value="Dimer_Tnp_hAT"/>
    <property type="match status" value="1"/>
</dbReference>
<evidence type="ECO:0000313" key="8">
    <source>
        <dbReference type="EMBL" id="RXW19302.1"/>
    </source>
</evidence>
<comment type="caution">
    <text evidence="8">The sequence shown here is derived from an EMBL/GenBank/DDBJ whole genome shotgun (WGS) entry which is preliminary data.</text>
</comment>
<dbReference type="STRING" id="2316362.A0A4Q2DJD5"/>
<feature type="compositionally biased region" description="Acidic residues" evidence="6">
    <location>
        <begin position="106"/>
        <end position="119"/>
    </location>
</feature>
<evidence type="ECO:0000256" key="3">
    <source>
        <dbReference type="ARBA" id="ARBA00022771"/>
    </source>
</evidence>
<evidence type="ECO:0000256" key="1">
    <source>
        <dbReference type="ARBA" id="ARBA00004123"/>
    </source>
</evidence>
<dbReference type="SUPFAM" id="SSF53098">
    <property type="entry name" value="Ribonuclease H-like"/>
    <property type="match status" value="1"/>
</dbReference>
<dbReference type="Proteomes" id="UP000290288">
    <property type="component" value="Unassembled WGS sequence"/>
</dbReference>
<keyword evidence="9" id="KW-1185">Reference proteome</keyword>
<accession>A0A4Q2DJD5</accession>
<dbReference type="GO" id="GO:0005634">
    <property type="term" value="C:nucleus"/>
    <property type="evidence" value="ECO:0007669"/>
    <property type="project" value="UniProtKB-SubCell"/>
</dbReference>
<dbReference type="OrthoDB" id="3259198at2759"/>
<dbReference type="InterPro" id="IPR012337">
    <property type="entry name" value="RNaseH-like_sf"/>
</dbReference>
<feature type="region of interest" description="Disordered" evidence="6">
    <location>
        <begin position="90"/>
        <end position="119"/>
    </location>
</feature>
<feature type="region of interest" description="Disordered" evidence="6">
    <location>
        <begin position="1"/>
        <end position="63"/>
    </location>
</feature>
<organism evidence="8 9">
    <name type="scientific">Candolleomyces aberdarensis</name>
    <dbReference type="NCBI Taxonomy" id="2316362"/>
    <lineage>
        <taxon>Eukaryota</taxon>
        <taxon>Fungi</taxon>
        <taxon>Dikarya</taxon>
        <taxon>Basidiomycota</taxon>
        <taxon>Agaricomycotina</taxon>
        <taxon>Agaricomycetes</taxon>
        <taxon>Agaricomycetidae</taxon>
        <taxon>Agaricales</taxon>
        <taxon>Agaricineae</taxon>
        <taxon>Psathyrellaceae</taxon>
        <taxon>Candolleomyces</taxon>
    </lineage>
</organism>
<keyword evidence="5" id="KW-0539">Nucleus</keyword>
<dbReference type="GO" id="GO:0046983">
    <property type="term" value="F:protein dimerization activity"/>
    <property type="evidence" value="ECO:0007669"/>
    <property type="project" value="InterPro"/>
</dbReference>
<feature type="compositionally biased region" description="Polar residues" evidence="6">
    <location>
        <begin position="46"/>
        <end position="63"/>
    </location>
</feature>
<reference evidence="8 9" key="1">
    <citation type="submission" date="2019-01" db="EMBL/GenBank/DDBJ databases">
        <title>Draft genome sequence of Psathyrella aberdarensis IHI B618.</title>
        <authorList>
            <person name="Buettner E."/>
            <person name="Kellner H."/>
        </authorList>
    </citation>
    <scope>NUCLEOTIDE SEQUENCE [LARGE SCALE GENOMIC DNA]</scope>
    <source>
        <strain evidence="8 9">IHI B618</strain>
    </source>
</reference>
<dbReference type="PANTHER" id="PTHR46481:SF10">
    <property type="entry name" value="ZINC FINGER BED DOMAIN-CONTAINING PROTEIN 39"/>
    <property type="match status" value="1"/>
</dbReference>
<protein>
    <recommendedName>
        <fullName evidence="7">HAT C-terminal dimerisation domain-containing protein</fullName>
    </recommendedName>
</protein>